<evidence type="ECO:0000256" key="8">
    <source>
        <dbReference type="ARBA" id="ARBA00023136"/>
    </source>
</evidence>
<dbReference type="OrthoDB" id="5856331at2759"/>
<dbReference type="EC" id="7.1.1.9" evidence="4"/>
<dbReference type="STRING" id="103827.A0A0N5CTH6"/>
<evidence type="ECO:0000256" key="9">
    <source>
        <dbReference type="ARBA" id="ARBA00031389"/>
    </source>
</evidence>
<keyword evidence="11" id="KW-0812">Transmembrane</keyword>
<evidence type="ECO:0000256" key="1">
    <source>
        <dbReference type="ARBA" id="ARBA00001935"/>
    </source>
</evidence>
<dbReference type="Proteomes" id="UP000276776">
    <property type="component" value="Unassembled WGS sequence"/>
</dbReference>
<dbReference type="PANTHER" id="PTHR22888:SF9">
    <property type="entry name" value="CYTOCHROME C OXIDASE SUBUNIT 2"/>
    <property type="match status" value="1"/>
</dbReference>
<keyword evidence="8 11" id="KW-0472">Membrane</keyword>
<keyword evidence="7" id="KW-0496">Mitochondrion</keyword>
<dbReference type="PANTHER" id="PTHR22888">
    <property type="entry name" value="CYTOCHROME C OXIDASE, SUBUNIT II"/>
    <property type="match status" value="1"/>
</dbReference>
<evidence type="ECO:0000256" key="5">
    <source>
        <dbReference type="ARBA" id="ARBA00022842"/>
    </source>
</evidence>
<evidence type="ECO:0000313" key="15">
    <source>
        <dbReference type="WBParaSite" id="TCLT_0000353601-mRNA-1"/>
    </source>
</evidence>
<dbReference type="GO" id="GO:0005507">
    <property type="term" value="F:copper ion binding"/>
    <property type="evidence" value="ECO:0007669"/>
    <property type="project" value="InterPro"/>
</dbReference>
<evidence type="ECO:0000256" key="6">
    <source>
        <dbReference type="ARBA" id="ARBA00023008"/>
    </source>
</evidence>
<protein>
    <recommendedName>
        <fullName evidence="4">cytochrome-c oxidase</fullName>
        <ecNumber evidence="4">7.1.1.9</ecNumber>
    </recommendedName>
    <alternativeName>
        <fullName evidence="9">Cytochrome c oxidase polypeptide II</fullName>
    </alternativeName>
</protein>
<dbReference type="InterPro" id="IPR002429">
    <property type="entry name" value="CcO_II-like_C"/>
</dbReference>
<dbReference type="GO" id="GO:0042773">
    <property type="term" value="P:ATP synthesis coupled electron transport"/>
    <property type="evidence" value="ECO:0007669"/>
    <property type="project" value="TreeGrafter"/>
</dbReference>
<comment type="cofactor">
    <cofactor evidence="1">
        <name>Cu cation</name>
        <dbReference type="ChEBI" id="CHEBI:23378"/>
    </cofactor>
</comment>
<dbReference type="SUPFAM" id="SSF49503">
    <property type="entry name" value="Cupredoxins"/>
    <property type="match status" value="1"/>
</dbReference>
<comment type="similarity">
    <text evidence="3">Belongs to the cytochrome c oxidase subunit 2 family.</text>
</comment>
<evidence type="ECO:0000256" key="7">
    <source>
        <dbReference type="ARBA" id="ARBA00023128"/>
    </source>
</evidence>
<accession>A0A0N5CTH6</accession>
<evidence type="ECO:0000256" key="2">
    <source>
        <dbReference type="ARBA" id="ARBA00004225"/>
    </source>
</evidence>
<sequence>MKNLPTSVLTLMRLRSIDFPLSVSSSALCCHYVSCFVGSHTYNFSSKHRDSLMVETLTQFLVINFLVTVVGPGFCLVHYQCRVYREPELILKVTGHQQELSFDSFIKPLEDMRAGQPRLLEVDNRVFILFVFLSIDALSGLFFGQCLEICGANHSFIPIVLEITSLECWAG</sequence>
<proteinExistence type="inferred from homology"/>
<dbReference type="Pfam" id="PF00116">
    <property type="entry name" value="COX2"/>
    <property type="match status" value="1"/>
</dbReference>
<dbReference type="WBParaSite" id="TCLT_0000353601-mRNA-1">
    <property type="protein sequence ID" value="TCLT_0000353601-mRNA-1"/>
    <property type="gene ID" value="TCLT_0000353601"/>
</dbReference>
<evidence type="ECO:0000256" key="11">
    <source>
        <dbReference type="SAM" id="Phobius"/>
    </source>
</evidence>
<reference evidence="13 14" key="2">
    <citation type="submission" date="2018-11" db="EMBL/GenBank/DDBJ databases">
        <authorList>
            <consortium name="Pathogen Informatics"/>
        </authorList>
    </citation>
    <scope>NUCLEOTIDE SEQUENCE [LARGE SCALE GENOMIC DNA]</scope>
</reference>
<evidence type="ECO:0000313" key="13">
    <source>
        <dbReference type="EMBL" id="VDN00063.1"/>
    </source>
</evidence>
<dbReference type="EMBL" id="UYYF01001700">
    <property type="protein sequence ID" value="VDN00063.1"/>
    <property type="molecule type" value="Genomic_DNA"/>
</dbReference>
<keyword evidence="11" id="KW-1133">Transmembrane helix</keyword>
<keyword evidence="6" id="KW-0186">Copper</keyword>
<gene>
    <name evidence="13" type="ORF">TCLT_LOCUS3527</name>
</gene>
<organism evidence="15">
    <name type="scientific">Thelazia callipaeda</name>
    <name type="common">Oriental eyeworm</name>
    <name type="synonym">Parasitic nematode</name>
    <dbReference type="NCBI Taxonomy" id="103827"/>
    <lineage>
        <taxon>Eukaryota</taxon>
        <taxon>Metazoa</taxon>
        <taxon>Ecdysozoa</taxon>
        <taxon>Nematoda</taxon>
        <taxon>Chromadorea</taxon>
        <taxon>Rhabditida</taxon>
        <taxon>Spirurina</taxon>
        <taxon>Spiruromorpha</taxon>
        <taxon>Thelazioidea</taxon>
        <taxon>Thelaziidae</taxon>
        <taxon>Thelazia</taxon>
    </lineage>
</organism>
<dbReference type="InterPro" id="IPR045187">
    <property type="entry name" value="CcO_II"/>
</dbReference>
<dbReference type="AlphaFoldDB" id="A0A0N5CTH6"/>
<evidence type="ECO:0000256" key="10">
    <source>
        <dbReference type="ARBA" id="ARBA00049512"/>
    </source>
</evidence>
<feature type="transmembrane region" description="Helical" evidence="11">
    <location>
        <begin position="59"/>
        <end position="79"/>
    </location>
</feature>
<keyword evidence="5" id="KW-0460">Magnesium</keyword>
<comment type="subcellular location">
    <subcellularLocation>
        <location evidence="2">Mitochondrion membrane</location>
        <topology evidence="2">Multi-pass membrane protein</topology>
    </subcellularLocation>
</comment>
<dbReference type="GO" id="GO:0031966">
    <property type="term" value="C:mitochondrial membrane"/>
    <property type="evidence" value="ECO:0007669"/>
    <property type="project" value="UniProtKB-SubCell"/>
</dbReference>
<evidence type="ECO:0000256" key="3">
    <source>
        <dbReference type="ARBA" id="ARBA00007866"/>
    </source>
</evidence>
<keyword evidence="14" id="KW-1185">Reference proteome</keyword>
<dbReference type="GO" id="GO:0004129">
    <property type="term" value="F:cytochrome-c oxidase activity"/>
    <property type="evidence" value="ECO:0007669"/>
    <property type="project" value="UniProtKB-EC"/>
</dbReference>
<dbReference type="PRINTS" id="PR01166">
    <property type="entry name" value="CYCOXIDASEII"/>
</dbReference>
<evidence type="ECO:0000256" key="4">
    <source>
        <dbReference type="ARBA" id="ARBA00012949"/>
    </source>
</evidence>
<reference evidence="15" key="1">
    <citation type="submission" date="2017-02" db="UniProtKB">
        <authorList>
            <consortium name="WormBaseParasite"/>
        </authorList>
    </citation>
    <scope>IDENTIFICATION</scope>
</reference>
<evidence type="ECO:0000259" key="12">
    <source>
        <dbReference type="Pfam" id="PF00116"/>
    </source>
</evidence>
<evidence type="ECO:0000313" key="14">
    <source>
        <dbReference type="Proteomes" id="UP000276776"/>
    </source>
</evidence>
<comment type="catalytic activity">
    <reaction evidence="10">
        <text>4 Fe(II)-[cytochrome c] + O2 + 8 H(+)(in) = 4 Fe(III)-[cytochrome c] + 2 H2O + 4 H(+)(out)</text>
        <dbReference type="Rhea" id="RHEA:11436"/>
        <dbReference type="Rhea" id="RHEA-COMP:10350"/>
        <dbReference type="Rhea" id="RHEA-COMP:14399"/>
        <dbReference type="ChEBI" id="CHEBI:15377"/>
        <dbReference type="ChEBI" id="CHEBI:15378"/>
        <dbReference type="ChEBI" id="CHEBI:15379"/>
        <dbReference type="ChEBI" id="CHEBI:29033"/>
        <dbReference type="ChEBI" id="CHEBI:29034"/>
        <dbReference type="EC" id="7.1.1.9"/>
    </reaction>
    <physiologicalReaction direction="left-to-right" evidence="10">
        <dbReference type="Rhea" id="RHEA:11437"/>
    </physiologicalReaction>
</comment>
<feature type="domain" description="Cytochrome oxidase subunit II copper A binding" evidence="12">
    <location>
        <begin position="138"/>
        <end position="162"/>
    </location>
</feature>
<dbReference type="InterPro" id="IPR008972">
    <property type="entry name" value="Cupredoxin"/>
</dbReference>
<name>A0A0N5CTH6_THECL</name>